<protein>
    <recommendedName>
        <fullName evidence="5">Type VI secretion system contractile sheath large subunit</fullName>
    </recommendedName>
</protein>
<dbReference type="Pfam" id="PF18945">
    <property type="entry name" value="VipB_2"/>
    <property type="match status" value="1"/>
</dbReference>
<dbReference type="HOGENOM" id="CLU_018386_1_0_6"/>
<dbReference type="NCBIfam" id="TIGR03355">
    <property type="entry name" value="VI_chp_2"/>
    <property type="match status" value="1"/>
</dbReference>
<organism evidence="3 4">
    <name type="scientific">Photobacterium profundum (strain SS9)</name>
    <dbReference type="NCBI Taxonomy" id="298386"/>
    <lineage>
        <taxon>Bacteria</taxon>
        <taxon>Pseudomonadati</taxon>
        <taxon>Pseudomonadota</taxon>
        <taxon>Gammaproteobacteria</taxon>
        <taxon>Vibrionales</taxon>
        <taxon>Vibrionaceae</taxon>
        <taxon>Photobacterium</taxon>
    </lineage>
</organism>
<gene>
    <name evidence="3" type="primary">ATU4340</name>
    <name evidence="3" type="ordered locus">PBPRA0668</name>
</gene>
<reference evidence="4" key="1">
    <citation type="journal article" date="2005" name="Science">
        <title>Life at depth: Photobacterium profundum genome sequence and expression analysis.</title>
        <authorList>
            <person name="Vezzi A."/>
            <person name="Campanaro S."/>
            <person name="D'Angelo M."/>
            <person name="Simonato F."/>
            <person name="Vitulo N."/>
            <person name="Lauro F.M."/>
            <person name="Cestaro A."/>
            <person name="Malacrida G."/>
            <person name="Simionati B."/>
            <person name="Cannata N."/>
            <person name="Romualdi C."/>
            <person name="Bartlett D.H."/>
            <person name="Valle G."/>
        </authorList>
    </citation>
    <scope>NUCLEOTIDE SEQUENCE [LARGE SCALE GENOMIC DNA]</scope>
    <source>
        <strain evidence="4">ATCC BAA-1253 / SS9</strain>
    </source>
</reference>
<dbReference type="RefSeq" id="WP_011217437.1">
    <property type="nucleotide sequence ID" value="NC_006370.1"/>
</dbReference>
<keyword evidence="4" id="KW-1185">Reference proteome</keyword>
<dbReference type="STRING" id="298386.PBPRA0668"/>
<dbReference type="AlphaFoldDB" id="Q6LUD6"/>
<accession>Q6LUD6</accession>
<evidence type="ECO:0000259" key="1">
    <source>
        <dbReference type="Pfam" id="PF05943"/>
    </source>
</evidence>
<evidence type="ECO:0000313" key="3">
    <source>
        <dbReference type="EMBL" id="CAG19089.1"/>
    </source>
</evidence>
<dbReference type="PANTHER" id="PTHR35565:SF3">
    <property type="entry name" value="TYPE VI SECRETION SYSTEM SHEATH PROTEIN TSSC1"/>
    <property type="match status" value="1"/>
</dbReference>
<dbReference type="InterPro" id="IPR044031">
    <property type="entry name" value="TssC1_N"/>
</dbReference>
<evidence type="ECO:0008006" key="5">
    <source>
        <dbReference type="Google" id="ProtNLM"/>
    </source>
</evidence>
<dbReference type="InterPro" id="IPR044032">
    <property type="entry name" value="TssC1_C"/>
</dbReference>
<evidence type="ECO:0000259" key="2">
    <source>
        <dbReference type="Pfam" id="PF18945"/>
    </source>
</evidence>
<evidence type="ECO:0000313" key="4">
    <source>
        <dbReference type="Proteomes" id="UP000000593"/>
    </source>
</evidence>
<dbReference type="eggNOG" id="COG3517">
    <property type="taxonomic scope" value="Bacteria"/>
</dbReference>
<proteinExistence type="predicted"/>
<name>Q6LUD6_PHOPR</name>
<dbReference type="PANTHER" id="PTHR35565">
    <property type="entry name" value="CYTOPLASMIC PROTEIN-RELATED"/>
    <property type="match status" value="1"/>
</dbReference>
<feature type="domain" description="TssC1 C-terminal" evidence="2">
    <location>
        <begin position="395"/>
        <end position="505"/>
    </location>
</feature>
<feature type="domain" description="TssC1 N-terminal" evidence="1">
    <location>
        <begin position="74"/>
        <end position="385"/>
    </location>
</feature>
<dbReference type="EMBL" id="CR378665">
    <property type="protein sequence ID" value="CAG19089.1"/>
    <property type="molecule type" value="Genomic_DNA"/>
</dbReference>
<dbReference type="InterPro" id="IPR010269">
    <property type="entry name" value="T6SS_TssC-like"/>
</dbReference>
<dbReference type="Pfam" id="PF05943">
    <property type="entry name" value="VipB"/>
    <property type="match status" value="1"/>
</dbReference>
<dbReference type="KEGG" id="ppr:PBPRA0668"/>
<dbReference type="Proteomes" id="UP000000593">
    <property type="component" value="Chromosome 1"/>
</dbReference>
<sequence>MSINTLSFISEQDLTHSKLALSERYNCYAESQLVDSFLDTEDEDLALKMWLDIHDVVNIKNTNKSELISLILSAISSIDEKVNSQVNEILHHVSFKKLEASWLGLKYLAEQEHEYDTEQKCKIKLLHLTWQELSRDCAKAIDFDQGEFFRIIYNNEFNIAGGEPFGLLIGDYKITHQVQKNITVNDVDTLRIVMQTAAAAFAPFITSADPSLLGVDAFSELASINNIDSHFEQLEYINWQNLRKMEDAKFLGLTLPDILLRSPYEPDGSRREGFLFKESNQFTDTDYLWGNAAYSFAAVTIRAYCESGWFSHIRGIQSGKYRQGLVVKVPQSHFCVTRRLTKNKMSVNLQVGDKLEKQLADNGFIPVASVSETEFLSFYSNASVNEPKKYTSTSDTINARLASMLQYILCVSRFAHYIKVMGRDRIGSFESAEQIEHYFQRWLHSYTTSTEEVSDEIRARFPLSEARIQVKETVGKSGHYYSVVHLRPHFQLDQMISNIRLITELSPILNRNG</sequence>